<dbReference type="GO" id="GO:0006508">
    <property type="term" value="P:proteolysis"/>
    <property type="evidence" value="ECO:0007669"/>
    <property type="project" value="UniProtKB-KW"/>
</dbReference>
<dbReference type="InterPro" id="IPR041489">
    <property type="entry name" value="PDZ_6"/>
</dbReference>
<name>A0A2P6VL87_9CHLO</name>
<dbReference type="EMBL" id="LHPF02000003">
    <property type="protein sequence ID" value="PSC74848.1"/>
    <property type="molecule type" value="Genomic_DNA"/>
</dbReference>
<dbReference type="PANTHER" id="PTHR22939">
    <property type="entry name" value="SERINE PROTEASE FAMILY S1C HTRA-RELATED"/>
    <property type="match status" value="1"/>
</dbReference>
<dbReference type="GO" id="GO:0004252">
    <property type="term" value="F:serine-type endopeptidase activity"/>
    <property type="evidence" value="ECO:0007669"/>
    <property type="project" value="InterPro"/>
</dbReference>
<comment type="similarity">
    <text evidence="1">Belongs to the peptidase S1C family.</text>
</comment>
<gene>
    <name evidence="5" type="ORF">C2E20_2018</name>
</gene>
<keyword evidence="3" id="KW-0378">Hydrolase</keyword>
<dbReference type="OrthoDB" id="4217619at2759"/>
<dbReference type="Gene3D" id="2.30.42.10">
    <property type="match status" value="1"/>
</dbReference>
<dbReference type="STRING" id="554055.A0A2P6VL87"/>
<evidence type="ECO:0000256" key="3">
    <source>
        <dbReference type="ARBA" id="ARBA00022801"/>
    </source>
</evidence>
<dbReference type="Pfam" id="PF13365">
    <property type="entry name" value="Trypsin_2"/>
    <property type="match status" value="1"/>
</dbReference>
<dbReference type="PANTHER" id="PTHR22939:SF125">
    <property type="entry name" value="PROTEASE DO-LIKE 14-RELATED"/>
    <property type="match status" value="1"/>
</dbReference>
<dbReference type="SUPFAM" id="SSF50494">
    <property type="entry name" value="Trypsin-like serine proteases"/>
    <property type="match status" value="1"/>
</dbReference>
<dbReference type="Gene3D" id="2.40.10.120">
    <property type="match status" value="1"/>
</dbReference>
<proteinExistence type="inferred from homology"/>
<dbReference type="InterPro" id="IPR036034">
    <property type="entry name" value="PDZ_sf"/>
</dbReference>
<dbReference type="InterPro" id="IPR001940">
    <property type="entry name" value="Peptidase_S1C"/>
</dbReference>
<sequence>MALLAGGVALGAQADHMARQQAEQQAAAAGPGAAHAAASGRFGEALQQTQRWLADCLPATFLSHSQARGGGTAGAGGTAVDLRAAGTAPLGGCLSPYYISDAAAKAAPAVVNITVQASGVLPVGSSGSGFIVESDGTILTNAHVVSDAIQRHYFGAGSNSTGGGGPLGPGKGITVTLQDGRIFEGRLVSYDTVSDLAVLKVESDAPLPTARLGRSSSLRVGEWVVALGSPLHLQNSVTAGIVSCVDRKAVELGLAGARTDYIQTDAAINKGNSGGPLVNLFGEVVGISAMKAVAADGVSFAIPVDAAVDVMRQLREHGRVIRPYVGIKMLQLNKHNAAQFRKRDANFPRVDAGILVPGVHPGSPAERAGLRAGDVIVGFAGRSRDVTTTALIKALGEHIGKPLALKASASASTLPAVCGAGRGCPPWGRD</sequence>
<comment type="caution">
    <text evidence="5">The sequence shown here is derived from an EMBL/GenBank/DDBJ whole genome shotgun (WGS) entry which is preliminary data.</text>
</comment>
<dbReference type="SUPFAM" id="SSF50156">
    <property type="entry name" value="PDZ domain-like"/>
    <property type="match status" value="1"/>
</dbReference>
<dbReference type="SMART" id="SM00228">
    <property type="entry name" value="PDZ"/>
    <property type="match status" value="1"/>
</dbReference>
<keyword evidence="2" id="KW-0645">Protease</keyword>
<reference evidence="5 6" key="1">
    <citation type="journal article" date="2018" name="Plant J.">
        <title>Genome sequences of Chlorella sorokiniana UTEX 1602 and Micractinium conductrix SAG 241.80: implications to maltose excretion by a green alga.</title>
        <authorList>
            <person name="Arriola M.B."/>
            <person name="Velmurugan N."/>
            <person name="Zhang Y."/>
            <person name="Plunkett M.H."/>
            <person name="Hondzo H."/>
            <person name="Barney B.M."/>
        </authorList>
    </citation>
    <scope>NUCLEOTIDE SEQUENCE [LARGE SCALE GENOMIC DNA]</scope>
    <source>
        <strain evidence="5 6">SAG 241.80</strain>
    </source>
</reference>
<keyword evidence="6" id="KW-1185">Reference proteome</keyword>
<evidence type="ECO:0000256" key="1">
    <source>
        <dbReference type="ARBA" id="ARBA00010541"/>
    </source>
</evidence>
<organism evidence="5 6">
    <name type="scientific">Micractinium conductrix</name>
    <dbReference type="NCBI Taxonomy" id="554055"/>
    <lineage>
        <taxon>Eukaryota</taxon>
        <taxon>Viridiplantae</taxon>
        <taxon>Chlorophyta</taxon>
        <taxon>core chlorophytes</taxon>
        <taxon>Trebouxiophyceae</taxon>
        <taxon>Chlorellales</taxon>
        <taxon>Chlorellaceae</taxon>
        <taxon>Chlorella clade</taxon>
        <taxon>Micractinium</taxon>
    </lineage>
</organism>
<evidence type="ECO:0000259" key="4">
    <source>
        <dbReference type="PROSITE" id="PS50106"/>
    </source>
</evidence>
<dbReference type="InterPro" id="IPR001478">
    <property type="entry name" value="PDZ"/>
</dbReference>
<evidence type="ECO:0000256" key="2">
    <source>
        <dbReference type="ARBA" id="ARBA00022670"/>
    </source>
</evidence>
<dbReference type="Proteomes" id="UP000239649">
    <property type="component" value="Unassembled WGS sequence"/>
</dbReference>
<protein>
    <submittedName>
        <fullName evidence="5">Protease Do-like 14 isoform A</fullName>
    </submittedName>
</protein>
<dbReference type="Pfam" id="PF17820">
    <property type="entry name" value="PDZ_6"/>
    <property type="match status" value="1"/>
</dbReference>
<dbReference type="PRINTS" id="PR00834">
    <property type="entry name" value="PROTEASES2C"/>
</dbReference>
<dbReference type="AlphaFoldDB" id="A0A2P6VL87"/>
<dbReference type="InterPro" id="IPR009003">
    <property type="entry name" value="Peptidase_S1_PA"/>
</dbReference>
<evidence type="ECO:0000313" key="5">
    <source>
        <dbReference type="EMBL" id="PSC74848.1"/>
    </source>
</evidence>
<evidence type="ECO:0000313" key="6">
    <source>
        <dbReference type="Proteomes" id="UP000239649"/>
    </source>
</evidence>
<accession>A0A2P6VL87</accession>
<dbReference type="PROSITE" id="PS50106">
    <property type="entry name" value="PDZ"/>
    <property type="match status" value="1"/>
</dbReference>
<feature type="domain" description="PDZ" evidence="4">
    <location>
        <begin position="307"/>
        <end position="395"/>
    </location>
</feature>